<feature type="compositionally biased region" description="Pro residues" evidence="1">
    <location>
        <begin position="281"/>
        <end position="294"/>
    </location>
</feature>
<reference evidence="3 4" key="1">
    <citation type="submission" date="2020-02" db="EMBL/GenBank/DDBJ databases">
        <title>Acidophilic actinobacteria isolated from forest soil.</title>
        <authorList>
            <person name="Golinska P."/>
        </authorList>
    </citation>
    <scope>NUCLEOTIDE SEQUENCE [LARGE SCALE GENOMIC DNA]</scope>
    <source>
        <strain evidence="3 4">NL8</strain>
    </source>
</reference>
<dbReference type="Proteomes" id="UP000730482">
    <property type="component" value="Unassembled WGS sequence"/>
</dbReference>
<accession>A0ABS5KKH1</accession>
<evidence type="ECO:0000313" key="4">
    <source>
        <dbReference type="Proteomes" id="UP000730482"/>
    </source>
</evidence>
<feature type="chain" id="PRO_5045559957" evidence="2">
    <location>
        <begin position="24"/>
        <end position="312"/>
    </location>
</feature>
<protein>
    <submittedName>
        <fullName evidence="3">Uncharacterized protein</fullName>
    </submittedName>
</protein>
<feature type="compositionally biased region" description="Low complexity" evidence="1">
    <location>
        <begin position="295"/>
        <end position="312"/>
    </location>
</feature>
<comment type="caution">
    <text evidence="3">The sequence shown here is derived from an EMBL/GenBank/DDBJ whole genome shotgun (WGS) entry which is preliminary data.</text>
</comment>
<dbReference type="EMBL" id="JAAFYZ010000012">
    <property type="protein sequence ID" value="MBS2546349.1"/>
    <property type="molecule type" value="Genomic_DNA"/>
</dbReference>
<evidence type="ECO:0000256" key="1">
    <source>
        <dbReference type="SAM" id="MobiDB-lite"/>
    </source>
</evidence>
<feature type="signal peptide" evidence="2">
    <location>
        <begin position="1"/>
        <end position="23"/>
    </location>
</feature>
<evidence type="ECO:0000313" key="3">
    <source>
        <dbReference type="EMBL" id="MBS2546349.1"/>
    </source>
</evidence>
<proteinExistence type="predicted"/>
<evidence type="ECO:0000256" key="2">
    <source>
        <dbReference type="SAM" id="SignalP"/>
    </source>
</evidence>
<dbReference type="Gene3D" id="2.60.40.230">
    <property type="entry name" value="Neocarzinostatin-like"/>
    <property type="match status" value="1"/>
</dbReference>
<keyword evidence="4" id="KW-1185">Reference proteome</keyword>
<sequence length="312" mass="31042">MRRLTAAAVVVLLAVLCAGSAAAHATADGPTLALSQDTAKLGDHIGVTGSGFPIGTQLQVEICGIGGSSNSCAIAAAVDATADVHGGFHQTLPVVEPPTPCPCTVHAAPYAGTAADPVDVPISIPGLRYLPQAAPAVAGTAQLTDATAVPDSPFLTQLGADGSARVTLTFADLGGGPAPDPGVTLTLSRGGAQVGRYPVTWTGGALAPGGRRSLVYEVSLPGGWFRDYEIGVALGSTAGGVTVRTLSAAVRPWGEVLAPLLLLCGLGCLFGARRRGTAVPEPFPAEPGIPPAAPEPENATAETPETVENGPS</sequence>
<name>A0ABS5KKH1_9ACTN</name>
<organism evidence="3 4">
    <name type="scientific">Catenulispora pinistramenti</name>
    <dbReference type="NCBI Taxonomy" id="2705254"/>
    <lineage>
        <taxon>Bacteria</taxon>
        <taxon>Bacillati</taxon>
        <taxon>Actinomycetota</taxon>
        <taxon>Actinomycetes</taxon>
        <taxon>Catenulisporales</taxon>
        <taxon>Catenulisporaceae</taxon>
        <taxon>Catenulispora</taxon>
    </lineage>
</organism>
<dbReference type="RefSeq" id="WP_212008000.1">
    <property type="nucleotide sequence ID" value="NZ_JAAFYZ010000012.1"/>
</dbReference>
<dbReference type="SUPFAM" id="SSF49319">
    <property type="entry name" value="Actinoxanthin-like"/>
    <property type="match status" value="1"/>
</dbReference>
<dbReference type="InterPro" id="IPR027273">
    <property type="entry name" value="Neocarzinostatin-like"/>
</dbReference>
<feature type="region of interest" description="Disordered" evidence="1">
    <location>
        <begin position="277"/>
        <end position="312"/>
    </location>
</feature>
<keyword evidence="2" id="KW-0732">Signal</keyword>
<gene>
    <name evidence="3" type="ORF">KGQ19_05665</name>
</gene>